<sequence>MMVLHFLTRYWSHWYTSKIQLPLINWLEVA</sequence>
<reference evidence="2" key="1">
    <citation type="submission" date="2013-06" db="EMBL/GenBank/DDBJ databases">
        <authorList>
            <person name="Zhao Q."/>
        </authorList>
    </citation>
    <scope>NUCLEOTIDE SEQUENCE</scope>
    <source>
        <strain evidence="2">cv. W1943</strain>
    </source>
</reference>
<organism evidence="1 2">
    <name type="scientific">Oryza rufipogon</name>
    <name type="common">Brownbeard rice</name>
    <name type="synonym">Asian wild rice</name>
    <dbReference type="NCBI Taxonomy" id="4529"/>
    <lineage>
        <taxon>Eukaryota</taxon>
        <taxon>Viridiplantae</taxon>
        <taxon>Streptophyta</taxon>
        <taxon>Embryophyta</taxon>
        <taxon>Tracheophyta</taxon>
        <taxon>Spermatophyta</taxon>
        <taxon>Magnoliopsida</taxon>
        <taxon>Liliopsida</taxon>
        <taxon>Poales</taxon>
        <taxon>Poaceae</taxon>
        <taxon>BOP clade</taxon>
        <taxon>Oryzoideae</taxon>
        <taxon>Oryzeae</taxon>
        <taxon>Oryzinae</taxon>
        <taxon>Oryza</taxon>
    </lineage>
</organism>
<protein>
    <submittedName>
        <fullName evidence="1">Uncharacterized protein</fullName>
    </submittedName>
</protein>
<reference evidence="1" key="2">
    <citation type="submission" date="2015-06" db="UniProtKB">
        <authorList>
            <consortium name="EnsemblPlants"/>
        </authorList>
    </citation>
    <scope>IDENTIFICATION</scope>
</reference>
<evidence type="ECO:0000313" key="1">
    <source>
        <dbReference type="EnsemblPlants" id="ORUFI04G07910.4"/>
    </source>
</evidence>
<dbReference type="EnsemblPlants" id="ORUFI04G07910.4">
    <property type="protein sequence ID" value="ORUFI04G07910.4"/>
    <property type="gene ID" value="ORUFI04G07910"/>
</dbReference>
<accession>A0A0E0P721</accession>
<dbReference type="HOGENOM" id="CLU_3406971_0_0_1"/>
<evidence type="ECO:0000313" key="2">
    <source>
        <dbReference type="Proteomes" id="UP000008022"/>
    </source>
</evidence>
<dbReference type="AlphaFoldDB" id="A0A0E0P721"/>
<keyword evidence="2" id="KW-1185">Reference proteome</keyword>
<proteinExistence type="predicted"/>
<dbReference type="Gramene" id="ORUFI04G07910.4">
    <property type="protein sequence ID" value="ORUFI04G07910.4"/>
    <property type="gene ID" value="ORUFI04G07910"/>
</dbReference>
<dbReference type="Proteomes" id="UP000008022">
    <property type="component" value="Unassembled WGS sequence"/>
</dbReference>
<name>A0A0E0P721_ORYRU</name>